<evidence type="ECO:0000256" key="5">
    <source>
        <dbReference type="SAM" id="Phobius"/>
    </source>
</evidence>
<gene>
    <name evidence="6" type="ORF">E0F88_30995</name>
</gene>
<keyword evidence="4 5" id="KW-0472">Membrane</keyword>
<proteinExistence type="predicted"/>
<keyword evidence="7" id="KW-1185">Reference proteome</keyword>
<dbReference type="AlphaFoldDB" id="A0A4R5D8X0"/>
<evidence type="ECO:0000256" key="1">
    <source>
        <dbReference type="ARBA" id="ARBA00004127"/>
    </source>
</evidence>
<dbReference type="PANTHER" id="PTHR43847:SF1">
    <property type="entry name" value="BLL3993 PROTEIN"/>
    <property type="match status" value="1"/>
</dbReference>
<dbReference type="OrthoDB" id="9809773at2"/>
<evidence type="ECO:0000256" key="3">
    <source>
        <dbReference type="ARBA" id="ARBA00022989"/>
    </source>
</evidence>
<organism evidence="6 7">
    <name type="scientific">Dyadobacter psychrotolerans</name>
    <dbReference type="NCBI Taxonomy" id="2541721"/>
    <lineage>
        <taxon>Bacteria</taxon>
        <taxon>Pseudomonadati</taxon>
        <taxon>Bacteroidota</taxon>
        <taxon>Cytophagia</taxon>
        <taxon>Cytophagales</taxon>
        <taxon>Spirosomataceae</taxon>
        <taxon>Dyadobacter</taxon>
    </lineage>
</organism>
<accession>A0A4R5D8X0</accession>
<protein>
    <submittedName>
        <fullName evidence="6">Isoprenylcysteine carboxylmethyltransferase family protein</fullName>
    </submittedName>
</protein>
<reference evidence="6 7" key="1">
    <citation type="submission" date="2019-03" db="EMBL/GenBank/DDBJ databases">
        <title>Dyadobacter AR-3-6 sp. nov., isolated from arctic soil.</title>
        <authorList>
            <person name="Chaudhary D.K."/>
        </authorList>
    </citation>
    <scope>NUCLEOTIDE SEQUENCE [LARGE SCALE GENOMIC DNA]</scope>
    <source>
        <strain evidence="6 7">AR-3-6</strain>
    </source>
</reference>
<comment type="subcellular location">
    <subcellularLocation>
        <location evidence="1">Endomembrane system</location>
        <topology evidence="1">Multi-pass membrane protein</topology>
    </subcellularLocation>
</comment>
<feature type="transmembrane region" description="Helical" evidence="5">
    <location>
        <begin position="37"/>
        <end position="57"/>
    </location>
</feature>
<dbReference type="GO" id="GO:0032259">
    <property type="term" value="P:methylation"/>
    <property type="evidence" value="ECO:0007669"/>
    <property type="project" value="UniProtKB-KW"/>
</dbReference>
<evidence type="ECO:0000313" key="7">
    <source>
        <dbReference type="Proteomes" id="UP000294850"/>
    </source>
</evidence>
<dbReference type="Gene3D" id="1.20.120.1630">
    <property type="match status" value="1"/>
</dbReference>
<dbReference type="Proteomes" id="UP000294850">
    <property type="component" value="Unassembled WGS sequence"/>
</dbReference>
<keyword evidence="3 5" id="KW-1133">Transmembrane helix</keyword>
<evidence type="ECO:0000256" key="2">
    <source>
        <dbReference type="ARBA" id="ARBA00022692"/>
    </source>
</evidence>
<keyword evidence="6" id="KW-0489">Methyltransferase</keyword>
<dbReference type="InterPro" id="IPR007318">
    <property type="entry name" value="Phopholipid_MeTrfase"/>
</dbReference>
<comment type="caution">
    <text evidence="6">The sequence shown here is derived from an EMBL/GenBank/DDBJ whole genome shotgun (WGS) entry which is preliminary data.</text>
</comment>
<keyword evidence="2 5" id="KW-0812">Transmembrane</keyword>
<dbReference type="Pfam" id="PF04191">
    <property type="entry name" value="PEMT"/>
    <property type="match status" value="1"/>
</dbReference>
<dbReference type="GO" id="GO:0008168">
    <property type="term" value="F:methyltransferase activity"/>
    <property type="evidence" value="ECO:0007669"/>
    <property type="project" value="UniProtKB-KW"/>
</dbReference>
<dbReference type="InterPro" id="IPR052527">
    <property type="entry name" value="Metal_cation-efflux_comp"/>
</dbReference>
<dbReference type="PANTHER" id="PTHR43847">
    <property type="entry name" value="BLL3993 PROTEIN"/>
    <property type="match status" value="1"/>
</dbReference>
<dbReference type="GO" id="GO:0012505">
    <property type="term" value="C:endomembrane system"/>
    <property type="evidence" value="ECO:0007669"/>
    <property type="project" value="UniProtKB-SubCell"/>
</dbReference>
<name>A0A4R5D8X0_9BACT</name>
<dbReference type="EMBL" id="SMFL01000021">
    <property type="protein sequence ID" value="TDE09177.1"/>
    <property type="molecule type" value="Genomic_DNA"/>
</dbReference>
<keyword evidence="6" id="KW-0808">Transferase</keyword>
<sequence>MRKRKDILFVGTQLVLFGLYAFAPSFSHFPVNRILKFAGVLTAISGVVIILVSIFQIRRSLTPFPSPVRNGELITTGLYKYIRHPIYSGIILAAAGYGLQAGDTSKIVISGLLLLLFYFKSQYEEKMLMAFYNDYKQYRSHTYRFFPFL</sequence>
<evidence type="ECO:0000256" key="4">
    <source>
        <dbReference type="ARBA" id="ARBA00023136"/>
    </source>
</evidence>
<evidence type="ECO:0000313" key="6">
    <source>
        <dbReference type="EMBL" id="TDE09177.1"/>
    </source>
</evidence>
<dbReference type="RefSeq" id="WP_131962235.1">
    <property type="nucleotide sequence ID" value="NZ_SMFL01000021.1"/>
</dbReference>